<keyword evidence="2" id="KW-0325">Glycoprotein</keyword>
<evidence type="ECO:0000256" key="2">
    <source>
        <dbReference type="ARBA" id="ARBA00023180"/>
    </source>
</evidence>
<dbReference type="Proteomes" id="UP000054279">
    <property type="component" value="Unassembled WGS sequence"/>
</dbReference>
<gene>
    <name evidence="4" type="ORF">M422DRAFT_262014</name>
</gene>
<evidence type="ECO:0000313" key="4">
    <source>
        <dbReference type="EMBL" id="KIJ35628.1"/>
    </source>
</evidence>
<keyword evidence="5" id="KW-1185">Reference proteome</keyword>
<dbReference type="EMBL" id="KN837186">
    <property type="protein sequence ID" value="KIJ35628.1"/>
    <property type="molecule type" value="Genomic_DNA"/>
</dbReference>
<dbReference type="InterPro" id="IPR004843">
    <property type="entry name" value="Calcineurin-like_PHP"/>
</dbReference>
<dbReference type="HOGENOM" id="CLU_014743_3_1_1"/>
<dbReference type="Pfam" id="PF00149">
    <property type="entry name" value="Metallophos"/>
    <property type="match status" value="1"/>
</dbReference>
<evidence type="ECO:0000256" key="1">
    <source>
        <dbReference type="ARBA" id="ARBA00022801"/>
    </source>
</evidence>
<dbReference type="OrthoDB" id="3006988at2759"/>
<accession>A0A0C9TYT2</accession>
<evidence type="ECO:0000313" key="5">
    <source>
        <dbReference type="Proteomes" id="UP000054279"/>
    </source>
</evidence>
<evidence type="ECO:0000259" key="3">
    <source>
        <dbReference type="Pfam" id="PF00149"/>
    </source>
</evidence>
<reference evidence="4 5" key="1">
    <citation type="submission" date="2014-06" db="EMBL/GenBank/DDBJ databases">
        <title>Evolutionary Origins and Diversification of the Mycorrhizal Mutualists.</title>
        <authorList>
            <consortium name="DOE Joint Genome Institute"/>
            <consortium name="Mycorrhizal Genomics Consortium"/>
            <person name="Kohler A."/>
            <person name="Kuo A."/>
            <person name="Nagy L.G."/>
            <person name="Floudas D."/>
            <person name="Copeland A."/>
            <person name="Barry K.W."/>
            <person name="Cichocki N."/>
            <person name="Veneault-Fourrey C."/>
            <person name="LaButti K."/>
            <person name="Lindquist E.A."/>
            <person name="Lipzen A."/>
            <person name="Lundell T."/>
            <person name="Morin E."/>
            <person name="Murat C."/>
            <person name="Riley R."/>
            <person name="Ohm R."/>
            <person name="Sun H."/>
            <person name="Tunlid A."/>
            <person name="Henrissat B."/>
            <person name="Grigoriev I.V."/>
            <person name="Hibbett D.S."/>
            <person name="Martin F."/>
        </authorList>
    </citation>
    <scope>NUCLEOTIDE SEQUENCE [LARGE SCALE GENOMIC DNA]</scope>
    <source>
        <strain evidence="4 5">SS14</strain>
    </source>
</reference>
<dbReference type="CDD" id="cd00842">
    <property type="entry name" value="MPP_ASMase"/>
    <property type="match status" value="1"/>
</dbReference>
<proteinExistence type="predicted"/>
<dbReference type="Gene3D" id="3.60.21.10">
    <property type="match status" value="1"/>
</dbReference>
<dbReference type="PANTHER" id="PTHR10340:SF34">
    <property type="entry name" value="SPHINGOMYELIN PHOSPHODIESTERASE"/>
    <property type="match status" value="1"/>
</dbReference>
<dbReference type="InterPro" id="IPR041805">
    <property type="entry name" value="ASMase/PPN1_MPP"/>
</dbReference>
<name>A0A0C9TYT2_SPHS4</name>
<dbReference type="AlphaFoldDB" id="A0A0C9TYT2"/>
<feature type="domain" description="Calcineurin-like phosphoesterase" evidence="3">
    <location>
        <begin position="25"/>
        <end position="266"/>
    </location>
</feature>
<sequence length="419" mass="46702">MLFHFPNWPLQLPRKFVSQGRKPFQVVHFSDVHIDRQYTLGSEANCTQNICCRNFSDLSGPVKDPPQPFGNSHCDSPSDLADSMLDATREFAPEAKFSIFTGDVIEGATWLVDESEGLQDLGQWNAQMTAKVGYPVYGAIGNHDAAPMNSFPRNNTESTIGSQWVFNTQNSGWERWIGVTAADQLRHASGSYAVVVPDISLRADPNGILAFMVGQLQAAEDAGELVCAIYRGAITNISLLKSNYYDQIVQRYRNTIAAQFFGHSHKDQFEIAYSDFSKQTAETADSIIFIAPALTPTSGNAAFKVYDIDPETFEVMDAKVYMNPSFHVKPQWQLYYSARESYGPFVGGLQATDSLNPAFWHNLTEVFETNDTAFQLFNTRISRGGAVDSCTDDCKTTTICDMRAARSQNNCDIQRRVFN</sequence>
<dbReference type="PANTHER" id="PTHR10340">
    <property type="entry name" value="SPHINGOMYELIN PHOSPHODIESTERASE"/>
    <property type="match status" value="1"/>
</dbReference>
<dbReference type="GO" id="GO:0008081">
    <property type="term" value="F:phosphoric diester hydrolase activity"/>
    <property type="evidence" value="ECO:0007669"/>
    <property type="project" value="TreeGrafter"/>
</dbReference>
<dbReference type="InterPro" id="IPR029052">
    <property type="entry name" value="Metallo-depent_PP-like"/>
</dbReference>
<protein>
    <recommendedName>
        <fullName evidence="3">Calcineurin-like phosphoesterase domain-containing protein</fullName>
    </recommendedName>
</protein>
<dbReference type="SUPFAM" id="SSF56300">
    <property type="entry name" value="Metallo-dependent phosphatases"/>
    <property type="match status" value="1"/>
</dbReference>
<organism evidence="4 5">
    <name type="scientific">Sphaerobolus stellatus (strain SS14)</name>
    <dbReference type="NCBI Taxonomy" id="990650"/>
    <lineage>
        <taxon>Eukaryota</taxon>
        <taxon>Fungi</taxon>
        <taxon>Dikarya</taxon>
        <taxon>Basidiomycota</taxon>
        <taxon>Agaricomycotina</taxon>
        <taxon>Agaricomycetes</taxon>
        <taxon>Phallomycetidae</taxon>
        <taxon>Geastrales</taxon>
        <taxon>Sphaerobolaceae</taxon>
        <taxon>Sphaerobolus</taxon>
    </lineage>
</organism>
<dbReference type="GO" id="GO:0005615">
    <property type="term" value="C:extracellular space"/>
    <property type="evidence" value="ECO:0007669"/>
    <property type="project" value="TreeGrafter"/>
</dbReference>
<keyword evidence="1" id="KW-0378">Hydrolase</keyword>